<proteinExistence type="predicted"/>
<reference evidence="1" key="1">
    <citation type="submission" date="2020-05" db="EMBL/GenBank/DDBJ databases">
        <authorList>
            <person name="Chiriac C."/>
            <person name="Salcher M."/>
            <person name="Ghai R."/>
            <person name="Kavagutti S V."/>
        </authorList>
    </citation>
    <scope>NUCLEOTIDE SEQUENCE</scope>
</reference>
<sequence length="49" mass="5306">MRMGSPLDRNCELLLPAPFDLSTLTDAEVEAAQLAAEARLVAYEQRGTA</sequence>
<protein>
    <submittedName>
        <fullName evidence="1">Unannotated protein</fullName>
    </submittedName>
</protein>
<dbReference type="AlphaFoldDB" id="A0A6J7KPK4"/>
<name>A0A6J7KPK4_9ZZZZ</name>
<gene>
    <name evidence="1" type="ORF">UFOPK3773_01777</name>
</gene>
<organism evidence="1">
    <name type="scientific">freshwater metagenome</name>
    <dbReference type="NCBI Taxonomy" id="449393"/>
    <lineage>
        <taxon>unclassified sequences</taxon>
        <taxon>metagenomes</taxon>
        <taxon>ecological metagenomes</taxon>
    </lineage>
</organism>
<dbReference type="EMBL" id="CAFBNF010000240">
    <property type="protein sequence ID" value="CAB4957435.1"/>
    <property type="molecule type" value="Genomic_DNA"/>
</dbReference>
<accession>A0A6J7KPK4</accession>
<evidence type="ECO:0000313" key="1">
    <source>
        <dbReference type="EMBL" id="CAB4957435.1"/>
    </source>
</evidence>